<evidence type="ECO:0000256" key="1">
    <source>
        <dbReference type="SAM" id="MobiDB-lite"/>
    </source>
</evidence>
<proteinExistence type="predicted"/>
<reference evidence="2 3" key="1">
    <citation type="submission" date="2019-01" db="EMBL/GenBank/DDBJ databases">
        <title>A draft genome assembly of the solar-powered sea slug Elysia chlorotica.</title>
        <authorList>
            <person name="Cai H."/>
            <person name="Li Q."/>
            <person name="Fang X."/>
            <person name="Li J."/>
            <person name="Curtis N.E."/>
            <person name="Altenburger A."/>
            <person name="Shibata T."/>
            <person name="Feng M."/>
            <person name="Maeda T."/>
            <person name="Schwartz J.A."/>
            <person name="Shigenobu S."/>
            <person name="Lundholm N."/>
            <person name="Nishiyama T."/>
            <person name="Yang H."/>
            <person name="Hasebe M."/>
            <person name="Li S."/>
            <person name="Pierce S.K."/>
            <person name="Wang J."/>
        </authorList>
    </citation>
    <scope>NUCLEOTIDE SEQUENCE [LARGE SCALE GENOMIC DNA]</scope>
    <source>
        <strain evidence="2">EC2010</strain>
        <tissue evidence="2">Whole organism of an adult</tissue>
    </source>
</reference>
<dbReference type="Proteomes" id="UP000271974">
    <property type="component" value="Unassembled WGS sequence"/>
</dbReference>
<dbReference type="STRING" id="188477.A0A3S1CA92"/>
<keyword evidence="3" id="KW-1185">Reference proteome</keyword>
<feature type="region of interest" description="Disordered" evidence="1">
    <location>
        <begin position="73"/>
        <end position="93"/>
    </location>
</feature>
<gene>
    <name evidence="2" type="ORF">EGW08_004987</name>
</gene>
<organism evidence="2 3">
    <name type="scientific">Elysia chlorotica</name>
    <name type="common">Eastern emerald elysia</name>
    <name type="synonym">Sea slug</name>
    <dbReference type="NCBI Taxonomy" id="188477"/>
    <lineage>
        <taxon>Eukaryota</taxon>
        <taxon>Metazoa</taxon>
        <taxon>Spiralia</taxon>
        <taxon>Lophotrochozoa</taxon>
        <taxon>Mollusca</taxon>
        <taxon>Gastropoda</taxon>
        <taxon>Heterobranchia</taxon>
        <taxon>Euthyneura</taxon>
        <taxon>Panpulmonata</taxon>
        <taxon>Sacoglossa</taxon>
        <taxon>Placobranchoidea</taxon>
        <taxon>Plakobranchidae</taxon>
        <taxon>Elysia</taxon>
    </lineage>
</organism>
<comment type="caution">
    <text evidence="2">The sequence shown here is derived from an EMBL/GenBank/DDBJ whole genome shotgun (WGS) entry which is preliminary data.</text>
</comment>
<dbReference type="OrthoDB" id="6155479at2759"/>
<accession>A0A3S1CA92</accession>
<evidence type="ECO:0000313" key="2">
    <source>
        <dbReference type="EMBL" id="RUS87235.1"/>
    </source>
</evidence>
<sequence>MFMTNNKVVMSFPLSGPCFRFELREDRKREMVRTTGHMDSLRRDLNQSIARLSPIPPSSGTIPYISPASYLENSAPSHASHSPSPVGSKFGRAPLDLRTGQQQINHTGNSNFLTPPVFEGRGNLSFTTHSSFDGEAFEIRQLHSSLDFDCLKADLVSGVRQEIRDALLHTFSSGCAQTASTSGQMTAASSAISLPSSNTDLYHTHLYTQL</sequence>
<evidence type="ECO:0000313" key="3">
    <source>
        <dbReference type="Proteomes" id="UP000271974"/>
    </source>
</evidence>
<feature type="compositionally biased region" description="Low complexity" evidence="1">
    <location>
        <begin position="74"/>
        <end position="85"/>
    </location>
</feature>
<name>A0A3S1CA92_ELYCH</name>
<dbReference type="EMBL" id="RQTK01000116">
    <property type="protein sequence ID" value="RUS87235.1"/>
    <property type="molecule type" value="Genomic_DNA"/>
</dbReference>
<dbReference type="AlphaFoldDB" id="A0A3S1CA92"/>
<protein>
    <submittedName>
        <fullName evidence="2">Uncharacterized protein</fullName>
    </submittedName>
</protein>